<evidence type="ECO:0000256" key="4">
    <source>
        <dbReference type="ARBA" id="ARBA00023163"/>
    </source>
</evidence>
<dbReference type="PANTHER" id="PTHR34824">
    <property type="entry name" value="HEAT-INDUCIBLE TRANSCRIPTION REPRESSOR HRCA"/>
    <property type="match status" value="1"/>
</dbReference>
<evidence type="ECO:0000256" key="5">
    <source>
        <dbReference type="ARBA" id="ARBA00055319"/>
    </source>
</evidence>
<dbReference type="SUPFAM" id="SSF55781">
    <property type="entry name" value="GAF domain-like"/>
    <property type="match status" value="1"/>
</dbReference>
<dbReference type="Gene3D" id="1.10.10.10">
    <property type="entry name" value="Winged helix-like DNA-binding domain superfamily/Winged helix DNA-binding domain"/>
    <property type="match status" value="1"/>
</dbReference>
<dbReference type="Proteomes" id="UP000315389">
    <property type="component" value="Unassembled WGS sequence"/>
</dbReference>
<dbReference type="InterPro" id="IPR021153">
    <property type="entry name" value="HrcA_C"/>
</dbReference>
<dbReference type="InterPro" id="IPR001034">
    <property type="entry name" value="DeoR_HTH"/>
</dbReference>
<keyword evidence="2 6" id="KW-0805">Transcription regulation</keyword>
<dbReference type="OrthoDB" id="9783139at2"/>
<dbReference type="SUPFAM" id="SSF46785">
    <property type="entry name" value="Winged helix' DNA-binding domain"/>
    <property type="match status" value="1"/>
</dbReference>
<dbReference type="HAMAP" id="MF_00081">
    <property type="entry name" value="HrcA"/>
    <property type="match status" value="1"/>
</dbReference>
<dbReference type="NCBIfam" id="TIGR00331">
    <property type="entry name" value="hrcA"/>
    <property type="match status" value="1"/>
</dbReference>
<dbReference type="InterPro" id="IPR023120">
    <property type="entry name" value="WHTH_transcript_rep_HrcA_IDD"/>
</dbReference>
<accession>A0A542ZVG4</accession>
<sequence>MSDGQQRSSTQDRRASVLRAVIEHYVATREPVGSKSVAESYHLGVSSATIRNDMAILEDEGYIAQPHTSAGRIPTDKGYRLFVDRLATVKPMSASERRAVETFIGGGVDLDDVILRASQLLAQLTGQLAVVQYPSLRHSGLRHLELVQLDERAVLVVIITDTGRVEQRRVTLDLTVDEASLGELRARLNKAADGRRVGDLGEAFDTAVAQTAPEYSAIARRLADLVLDTLGEEREERIVTAGTANLVTPHMGFETSLGPMLEALEEQVVLLRLFHEMAADTTPVSVRIGSETQVDALAGASVVTSGYGNGPDLVATISAIGPTRMNYPATISAVRAIARYLSRIVAP</sequence>
<dbReference type="GO" id="GO:0003677">
    <property type="term" value="F:DNA binding"/>
    <property type="evidence" value="ECO:0007669"/>
    <property type="project" value="InterPro"/>
</dbReference>
<keyword evidence="4 6" id="KW-0804">Transcription</keyword>
<organism evidence="9 10">
    <name type="scientific">Rarobacter faecitabidus</name>
    <dbReference type="NCBI Taxonomy" id="13243"/>
    <lineage>
        <taxon>Bacteria</taxon>
        <taxon>Bacillati</taxon>
        <taxon>Actinomycetota</taxon>
        <taxon>Actinomycetes</taxon>
        <taxon>Micrococcales</taxon>
        <taxon>Rarobacteraceae</taxon>
        <taxon>Rarobacter</taxon>
    </lineage>
</organism>
<comment type="function">
    <text evidence="5 6">Negative regulator of class I heat shock genes (grpE-dnaK-dnaJ and groELS operons). Prevents heat-shock induction of these operons.</text>
</comment>
<dbReference type="Pfam" id="PF08220">
    <property type="entry name" value="HTH_DeoR"/>
    <property type="match status" value="1"/>
</dbReference>
<evidence type="ECO:0000256" key="6">
    <source>
        <dbReference type="HAMAP-Rule" id="MF_00081"/>
    </source>
</evidence>
<name>A0A542ZVG4_RARFA</name>
<dbReference type="Pfam" id="PF01628">
    <property type="entry name" value="HrcA"/>
    <property type="match status" value="1"/>
</dbReference>
<dbReference type="InterPro" id="IPR002571">
    <property type="entry name" value="HrcA"/>
</dbReference>
<evidence type="ECO:0000256" key="1">
    <source>
        <dbReference type="ARBA" id="ARBA00022491"/>
    </source>
</evidence>
<dbReference type="Gene3D" id="3.30.450.40">
    <property type="match status" value="1"/>
</dbReference>
<dbReference type="GO" id="GO:0045892">
    <property type="term" value="P:negative regulation of DNA-templated transcription"/>
    <property type="evidence" value="ECO:0007669"/>
    <property type="project" value="UniProtKB-UniRule"/>
</dbReference>
<evidence type="ECO:0000256" key="3">
    <source>
        <dbReference type="ARBA" id="ARBA00023016"/>
    </source>
</evidence>
<evidence type="ECO:0000313" key="10">
    <source>
        <dbReference type="Proteomes" id="UP000315389"/>
    </source>
</evidence>
<dbReference type="InterPro" id="IPR036388">
    <property type="entry name" value="WH-like_DNA-bd_sf"/>
</dbReference>
<dbReference type="GO" id="GO:0003700">
    <property type="term" value="F:DNA-binding transcription factor activity"/>
    <property type="evidence" value="ECO:0007669"/>
    <property type="project" value="InterPro"/>
</dbReference>
<feature type="domain" description="Heat-inducible transcription repressor HrcA C-terminal" evidence="7">
    <location>
        <begin position="111"/>
        <end position="331"/>
    </location>
</feature>
<dbReference type="PIRSF" id="PIRSF005485">
    <property type="entry name" value="HrcA"/>
    <property type="match status" value="1"/>
</dbReference>
<dbReference type="Gene3D" id="3.30.390.60">
    <property type="entry name" value="Heat-inducible transcription repressor hrca homolog, domain 3"/>
    <property type="match status" value="1"/>
</dbReference>
<feature type="domain" description="HTH deoR-type" evidence="8">
    <location>
        <begin position="22"/>
        <end position="70"/>
    </location>
</feature>
<dbReference type="EMBL" id="VFOS01000001">
    <property type="protein sequence ID" value="TQL64170.1"/>
    <property type="molecule type" value="Genomic_DNA"/>
</dbReference>
<proteinExistence type="inferred from homology"/>
<evidence type="ECO:0000313" key="9">
    <source>
        <dbReference type="EMBL" id="TQL64170.1"/>
    </source>
</evidence>
<dbReference type="PANTHER" id="PTHR34824:SF1">
    <property type="entry name" value="HEAT-INDUCIBLE TRANSCRIPTION REPRESSOR HRCA"/>
    <property type="match status" value="1"/>
</dbReference>
<comment type="similarity">
    <text evidence="6">Belongs to the HrcA family.</text>
</comment>
<evidence type="ECO:0000256" key="2">
    <source>
        <dbReference type="ARBA" id="ARBA00023015"/>
    </source>
</evidence>
<dbReference type="InterPro" id="IPR036390">
    <property type="entry name" value="WH_DNA-bd_sf"/>
</dbReference>
<evidence type="ECO:0000259" key="8">
    <source>
        <dbReference type="Pfam" id="PF08220"/>
    </source>
</evidence>
<dbReference type="InterPro" id="IPR029016">
    <property type="entry name" value="GAF-like_dom_sf"/>
</dbReference>
<dbReference type="RefSeq" id="WP_142118920.1">
    <property type="nucleotide sequence ID" value="NZ_BAAASV010000003.1"/>
</dbReference>
<keyword evidence="3 6" id="KW-0346">Stress response</keyword>
<dbReference type="AlphaFoldDB" id="A0A542ZVG4"/>
<reference evidence="9 10" key="1">
    <citation type="submission" date="2019-06" db="EMBL/GenBank/DDBJ databases">
        <title>Sequencing the genomes of 1000 actinobacteria strains.</title>
        <authorList>
            <person name="Klenk H.-P."/>
        </authorList>
    </citation>
    <scope>NUCLEOTIDE SEQUENCE [LARGE SCALE GENOMIC DNA]</scope>
    <source>
        <strain evidence="9 10">DSM 4813</strain>
    </source>
</reference>
<comment type="caution">
    <text evidence="9">The sequence shown here is derived from an EMBL/GenBank/DDBJ whole genome shotgun (WGS) entry which is preliminary data.</text>
</comment>
<gene>
    <name evidence="6" type="primary">hrcA</name>
    <name evidence="9" type="ORF">FB461_0661</name>
</gene>
<dbReference type="FunFam" id="1.10.10.10:FF:000049">
    <property type="entry name" value="Heat-inducible transcription repressor HrcA"/>
    <property type="match status" value="1"/>
</dbReference>
<evidence type="ECO:0000259" key="7">
    <source>
        <dbReference type="Pfam" id="PF01628"/>
    </source>
</evidence>
<keyword evidence="1 6" id="KW-0678">Repressor</keyword>
<protein>
    <recommendedName>
        <fullName evidence="6">Heat-inducible transcription repressor HrcA</fullName>
    </recommendedName>
</protein>
<keyword evidence="10" id="KW-1185">Reference proteome</keyword>